<accession>A0A174AX85</accession>
<organism evidence="1 2">
    <name type="scientific">Blautia wexlerae</name>
    <dbReference type="NCBI Taxonomy" id="418240"/>
    <lineage>
        <taxon>Bacteria</taxon>
        <taxon>Bacillati</taxon>
        <taxon>Bacillota</taxon>
        <taxon>Clostridia</taxon>
        <taxon>Lachnospirales</taxon>
        <taxon>Lachnospiraceae</taxon>
        <taxon>Blautia</taxon>
    </lineage>
</organism>
<dbReference type="RefSeq" id="WP_055200063.1">
    <property type="nucleotide sequence ID" value="NZ_BTHH01000009.1"/>
</dbReference>
<reference evidence="1 2" key="1">
    <citation type="submission" date="2015-09" db="EMBL/GenBank/DDBJ databases">
        <authorList>
            <consortium name="Pathogen Informatics"/>
        </authorList>
    </citation>
    <scope>NUCLEOTIDE SEQUENCE [LARGE SCALE GENOMIC DNA]</scope>
    <source>
        <strain evidence="1 2">2789STDY5834863</strain>
    </source>
</reference>
<dbReference type="AlphaFoldDB" id="A0A174AX85"/>
<evidence type="ECO:0000313" key="2">
    <source>
        <dbReference type="Proteomes" id="UP000095431"/>
    </source>
</evidence>
<sequence length="74" mass="8364">MIAMKPVSKTGIVIRYNFVKLEHEYHYCPVCGGALNAGPDYYPDFCEKCGQALDFSGTEWKEDRQIGFVEPEAV</sequence>
<evidence type="ECO:0000313" key="1">
    <source>
        <dbReference type="EMBL" id="CUN93064.1"/>
    </source>
</evidence>
<dbReference type="EMBL" id="CYZN01000008">
    <property type="protein sequence ID" value="CUN93064.1"/>
    <property type="molecule type" value="Genomic_DNA"/>
</dbReference>
<protein>
    <submittedName>
        <fullName evidence="1">Uncharacterized protein</fullName>
    </submittedName>
</protein>
<gene>
    <name evidence="1" type="ORF">ERS852478_01406</name>
</gene>
<proteinExistence type="predicted"/>
<dbReference type="Proteomes" id="UP000095431">
    <property type="component" value="Unassembled WGS sequence"/>
</dbReference>
<name>A0A174AX85_9FIRM</name>